<keyword evidence="2" id="KW-1185">Reference proteome</keyword>
<comment type="caution">
    <text evidence="1">The sequence shown here is derived from an EMBL/GenBank/DDBJ whole genome shotgun (WGS) entry which is preliminary data.</text>
</comment>
<dbReference type="AlphaFoldDB" id="A0A5C6EE54"/>
<sequence>MPTRRLKRVIHLGKSQDLDFRAFSTTHAKAGSTFVTDVSPGYRNRAIRLAYLGSNDTLFDHLLRFDLNGIFTVSRFTHDDASHLA</sequence>
<evidence type="ECO:0000313" key="2">
    <source>
        <dbReference type="Proteomes" id="UP000315471"/>
    </source>
</evidence>
<dbReference type="EMBL" id="SJPY01000001">
    <property type="protein sequence ID" value="TWU45499.1"/>
    <property type="molecule type" value="Genomic_DNA"/>
</dbReference>
<evidence type="ECO:0000313" key="1">
    <source>
        <dbReference type="EMBL" id="TWU45499.1"/>
    </source>
</evidence>
<proteinExistence type="predicted"/>
<reference evidence="1 2" key="1">
    <citation type="submission" date="2019-02" db="EMBL/GenBank/DDBJ databases">
        <title>Deep-cultivation of Planctomycetes and their phenomic and genomic characterization uncovers novel biology.</title>
        <authorList>
            <person name="Wiegand S."/>
            <person name="Jogler M."/>
            <person name="Boedeker C."/>
            <person name="Pinto D."/>
            <person name="Vollmers J."/>
            <person name="Rivas-Marin E."/>
            <person name="Kohn T."/>
            <person name="Peeters S.H."/>
            <person name="Heuer A."/>
            <person name="Rast P."/>
            <person name="Oberbeckmann S."/>
            <person name="Bunk B."/>
            <person name="Jeske O."/>
            <person name="Meyerdierks A."/>
            <person name="Storesund J.E."/>
            <person name="Kallscheuer N."/>
            <person name="Luecker S."/>
            <person name="Lage O.M."/>
            <person name="Pohl T."/>
            <person name="Merkel B.J."/>
            <person name="Hornburger P."/>
            <person name="Mueller R.-W."/>
            <person name="Bruemmer F."/>
            <person name="Labrenz M."/>
            <person name="Spormann A.M."/>
            <person name="Op Den Camp H."/>
            <person name="Overmann J."/>
            <person name="Amann R."/>
            <person name="Jetten M.S.M."/>
            <person name="Mascher T."/>
            <person name="Medema M.H."/>
            <person name="Devos D.P."/>
            <person name="Kaster A.-K."/>
            <person name="Ovreas L."/>
            <person name="Rohde M."/>
            <person name="Galperin M.Y."/>
            <person name="Jogler C."/>
        </authorList>
    </citation>
    <scope>NUCLEOTIDE SEQUENCE [LARGE SCALE GENOMIC DNA]</scope>
    <source>
        <strain evidence="1 2">Q31b</strain>
    </source>
</reference>
<accession>A0A5C6EE54</accession>
<protein>
    <submittedName>
        <fullName evidence="1">Uncharacterized protein</fullName>
    </submittedName>
</protein>
<dbReference type="Proteomes" id="UP000315471">
    <property type="component" value="Unassembled WGS sequence"/>
</dbReference>
<gene>
    <name evidence="1" type="ORF">Q31b_06710</name>
</gene>
<name>A0A5C6EE54_9BACT</name>
<organism evidence="1 2">
    <name type="scientific">Novipirellula aureliae</name>
    <dbReference type="NCBI Taxonomy" id="2527966"/>
    <lineage>
        <taxon>Bacteria</taxon>
        <taxon>Pseudomonadati</taxon>
        <taxon>Planctomycetota</taxon>
        <taxon>Planctomycetia</taxon>
        <taxon>Pirellulales</taxon>
        <taxon>Pirellulaceae</taxon>
        <taxon>Novipirellula</taxon>
    </lineage>
</organism>